<dbReference type="InterPro" id="IPR011042">
    <property type="entry name" value="6-blade_b-propeller_TolB-like"/>
</dbReference>
<protein>
    <recommendedName>
        <fullName evidence="2">SMP-30/Gluconolactonase/LRE-like region domain-containing protein</fullName>
    </recommendedName>
</protein>
<gene>
    <name evidence="3" type="ORF">AB1Y20_017345</name>
</gene>
<dbReference type="PANTHER" id="PTHR47572:SF4">
    <property type="entry name" value="LACTONASE DRP35"/>
    <property type="match status" value="1"/>
</dbReference>
<proteinExistence type="predicted"/>
<dbReference type="Gene3D" id="2.120.10.30">
    <property type="entry name" value="TolB, C-terminal domain"/>
    <property type="match status" value="1"/>
</dbReference>
<evidence type="ECO:0000313" key="4">
    <source>
        <dbReference type="Proteomes" id="UP001515480"/>
    </source>
</evidence>
<dbReference type="SUPFAM" id="SSF63829">
    <property type="entry name" value="Calcium-dependent phosphotriesterase"/>
    <property type="match status" value="1"/>
</dbReference>
<dbReference type="GO" id="GO:0016787">
    <property type="term" value="F:hydrolase activity"/>
    <property type="evidence" value="ECO:0007669"/>
    <property type="project" value="UniProtKB-KW"/>
</dbReference>
<dbReference type="InterPro" id="IPR013658">
    <property type="entry name" value="SGL"/>
</dbReference>
<evidence type="ECO:0000256" key="1">
    <source>
        <dbReference type="ARBA" id="ARBA00022801"/>
    </source>
</evidence>
<organism evidence="3 4">
    <name type="scientific">Prymnesium parvum</name>
    <name type="common">Toxic golden alga</name>
    <dbReference type="NCBI Taxonomy" id="97485"/>
    <lineage>
        <taxon>Eukaryota</taxon>
        <taxon>Haptista</taxon>
        <taxon>Haptophyta</taxon>
        <taxon>Prymnesiophyceae</taxon>
        <taxon>Prymnesiales</taxon>
        <taxon>Prymnesiaceae</taxon>
        <taxon>Prymnesium</taxon>
    </lineage>
</organism>
<dbReference type="InterPro" id="IPR051262">
    <property type="entry name" value="SMP-30/CGR1_Lactonase"/>
</dbReference>
<sequence length="265" mass="27878">MELCASGNRSGLCSPVFVNGKLMVCARDSGEVCTVQNGALLPELACGAPSALCADGGAFYICDMVFQGVLRHEDGQLSEVVKEYEAKMLLGPSSIAIDEAGNVFFLDSGPLGETTLADPKGSAFQITADAQLLQPLALECLAHPSALAIGPDQRTIYITEMMTNRVLRLVQRAGVFHSSVFYQFSGRMGPSGVACCPKTGKLYVSHYDFASTGAKGLVSIISSFGKLEREIEAPAAELTGIALSPSQDAIFVTEASTNSVYTCAV</sequence>
<comment type="caution">
    <text evidence="3">The sequence shown here is derived from an EMBL/GenBank/DDBJ whole genome shotgun (WGS) entry which is preliminary data.</text>
</comment>
<reference evidence="3 4" key="1">
    <citation type="journal article" date="2024" name="Science">
        <title>Giant polyketide synthase enzymes in the biosynthesis of giant marine polyether toxins.</title>
        <authorList>
            <person name="Fallon T.R."/>
            <person name="Shende V.V."/>
            <person name="Wierzbicki I.H."/>
            <person name="Pendleton A.L."/>
            <person name="Watervoot N.F."/>
            <person name="Auber R.P."/>
            <person name="Gonzalez D.J."/>
            <person name="Wisecaver J.H."/>
            <person name="Moore B.S."/>
        </authorList>
    </citation>
    <scope>NUCLEOTIDE SEQUENCE [LARGE SCALE GENOMIC DNA]</scope>
    <source>
        <strain evidence="3 4">12B1</strain>
    </source>
</reference>
<feature type="domain" description="SMP-30/Gluconolactonase/LRE-like region" evidence="2">
    <location>
        <begin position="48"/>
        <end position="255"/>
    </location>
</feature>
<dbReference type="Pfam" id="PF08450">
    <property type="entry name" value="SGL"/>
    <property type="match status" value="1"/>
</dbReference>
<dbReference type="PANTHER" id="PTHR47572">
    <property type="entry name" value="LIPOPROTEIN-RELATED"/>
    <property type="match status" value="1"/>
</dbReference>
<evidence type="ECO:0000313" key="3">
    <source>
        <dbReference type="EMBL" id="KAL1522353.1"/>
    </source>
</evidence>
<keyword evidence="4" id="KW-1185">Reference proteome</keyword>
<dbReference type="Proteomes" id="UP001515480">
    <property type="component" value="Unassembled WGS sequence"/>
</dbReference>
<keyword evidence="1" id="KW-0378">Hydrolase</keyword>
<dbReference type="EMBL" id="JBGBPQ010000006">
    <property type="protein sequence ID" value="KAL1522353.1"/>
    <property type="molecule type" value="Genomic_DNA"/>
</dbReference>
<dbReference type="AlphaFoldDB" id="A0AB34JN48"/>
<accession>A0AB34JN48</accession>
<evidence type="ECO:0000259" key="2">
    <source>
        <dbReference type="Pfam" id="PF08450"/>
    </source>
</evidence>
<name>A0AB34JN48_PRYPA</name>